<accession>A0ABX4XKV4</accession>
<dbReference type="InterPro" id="IPR011004">
    <property type="entry name" value="Trimer_LpxA-like_sf"/>
</dbReference>
<dbReference type="InterPro" id="IPR051159">
    <property type="entry name" value="Hexapeptide_acetyltransf"/>
</dbReference>
<evidence type="ECO:0000313" key="5">
    <source>
        <dbReference type="Proteomes" id="UP000236500"/>
    </source>
</evidence>
<protein>
    <submittedName>
        <fullName evidence="4">Acetyltransferase</fullName>
    </submittedName>
</protein>
<dbReference type="PROSITE" id="PS00101">
    <property type="entry name" value="HEXAPEP_TRANSFERASES"/>
    <property type="match status" value="1"/>
</dbReference>
<dbReference type="Proteomes" id="UP000236500">
    <property type="component" value="Unassembled WGS sequence"/>
</dbReference>
<keyword evidence="2" id="KW-0808">Transferase</keyword>
<organism evidence="4 5">
    <name type="scientific">Listeria newyorkensis</name>
    <dbReference type="NCBI Taxonomy" id="1497681"/>
    <lineage>
        <taxon>Bacteria</taxon>
        <taxon>Bacillati</taxon>
        <taxon>Bacillota</taxon>
        <taxon>Bacilli</taxon>
        <taxon>Bacillales</taxon>
        <taxon>Listeriaceae</taxon>
        <taxon>Listeria</taxon>
    </lineage>
</organism>
<dbReference type="InterPro" id="IPR018357">
    <property type="entry name" value="Hexapep_transf_CS"/>
</dbReference>
<dbReference type="RefSeq" id="WP_036090162.1">
    <property type="nucleotide sequence ID" value="NZ_BJEY01000016.1"/>
</dbReference>
<keyword evidence="5" id="KW-1185">Reference proteome</keyword>
<name>A0ABX4XKV4_9LIST</name>
<dbReference type="Pfam" id="PF00132">
    <property type="entry name" value="Hexapep"/>
    <property type="match status" value="1"/>
</dbReference>
<dbReference type="PANTHER" id="PTHR23416:SF23">
    <property type="entry name" value="ACETYLTRANSFERASE C18B11.09C-RELATED"/>
    <property type="match status" value="1"/>
</dbReference>
<dbReference type="InterPro" id="IPR001451">
    <property type="entry name" value="Hexapep"/>
</dbReference>
<dbReference type="PANTHER" id="PTHR23416">
    <property type="entry name" value="SIALIC ACID SYNTHASE-RELATED"/>
    <property type="match status" value="1"/>
</dbReference>
<gene>
    <name evidence="4" type="ORF">BMT55_12955</name>
</gene>
<keyword evidence="3" id="KW-0677">Repeat</keyword>
<comment type="caution">
    <text evidence="4">The sequence shown here is derived from an EMBL/GenBank/DDBJ whole genome shotgun (WGS) entry which is preliminary data.</text>
</comment>
<sequence length="186" mass="20434">MAVTLREQINGKEIKISDPVFDEIHRLQAENDERLVDLNTKFHSKQETNQILSAIIGENIDNTVNVMLPFHTDFGKHITLGKHVFINRNAMFVDLGGITLDDYVLIGPRVNLITVNHLIEPSNRRGLSTKPIHIKKNAWIGAAATVLPGVTIGENSIIAAGSIVTKDVPDNVIVVGAPAKITKKIH</sequence>
<evidence type="ECO:0000256" key="2">
    <source>
        <dbReference type="ARBA" id="ARBA00022679"/>
    </source>
</evidence>
<evidence type="ECO:0000313" key="4">
    <source>
        <dbReference type="EMBL" id="PNP89400.1"/>
    </source>
</evidence>
<dbReference type="EMBL" id="MPDH01000017">
    <property type="protein sequence ID" value="PNP89400.1"/>
    <property type="molecule type" value="Genomic_DNA"/>
</dbReference>
<dbReference type="Gene3D" id="2.160.10.10">
    <property type="entry name" value="Hexapeptide repeat proteins"/>
    <property type="match status" value="1"/>
</dbReference>
<comment type="similarity">
    <text evidence="1">Belongs to the transferase hexapeptide repeat family.</text>
</comment>
<proteinExistence type="inferred from homology"/>
<evidence type="ECO:0000256" key="3">
    <source>
        <dbReference type="ARBA" id="ARBA00022737"/>
    </source>
</evidence>
<evidence type="ECO:0000256" key="1">
    <source>
        <dbReference type="ARBA" id="ARBA00007274"/>
    </source>
</evidence>
<reference evidence="4 5" key="1">
    <citation type="submission" date="2016-11" db="EMBL/GenBank/DDBJ databases">
        <title>Whole Genome Sequence of Listeria newyorkensis.</title>
        <authorList>
            <person name="Frink S."/>
            <person name="Morales C."/>
            <person name="Kiang D."/>
        </authorList>
    </citation>
    <scope>NUCLEOTIDE SEQUENCE [LARGE SCALE GENOMIC DNA]</scope>
    <source>
        <strain evidence="4 5">F1604011-044</strain>
    </source>
</reference>
<dbReference type="SUPFAM" id="SSF51161">
    <property type="entry name" value="Trimeric LpxA-like enzymes"/>
    <property type="match status" value="1"/>
</dbReference>